<dbReference type="InterPro" id="IPR004809">
    <property type="entry name" value="Gln_synth_I"/>
</dbReference>
<keyword evidence="10 15" id="KW-0460">Magnesium</keyword>
<dbReference type="FunFam" id="3.30.590.10:FF:000003">
    <property type="entry name" value="Glutamine synthetase 2"/>
    <property type="match status" value="1"/>
</dbReference>
<feature type="binding site" evidence="14">
    <location>
        <begin position="242"/>
        <end position="244"/>
    </location>
    <ligand>
        <name>ATP</name>
        <dbReference type="ChEBI" id="CHEBI:30616"/>
    </ligand>
</feature>
<feature type="binding site" evidence="14">
    <location>
        <position position="311"/>
    </location>
    <ligand>
        <name>ATP</name>
        <dbReference type="ChEBI" id="CHEBI:30616"/>
    </ligand>
</feature>
<dbReference type="GO" id="GO:0005737">
    <property type="term" value="C:cytoplasm"/>
    <property type="evidence" value="ECO:0007669"/>
    <property type="project" value="UniProtKB-SubCell"/>
</dbReference>
<dbReference type="Pfam" id="PF00120">
    <property type="entry name" value="Gln-synt_C"/>
    <property type="match status" value="1"/>
</dbReference>
<comment type="catalytic activity">
    <reaction evidence="12">
        <text>L-glutamate + NH4(+) + ATP = L-glutamine + ADP + phosphate + H(+)</text>
        <dbReference type="Rhea" id="RHEA:16169"/>
        <dbReference type="ChEBI" id="CHEBI:15378"/>
        <dbReference type="ChEBI" id="CHEBI:28938"/>
        <dbReference type="ChEBI" id="CHEBI:29985"/>
        <dbReference type="ChEBI" id="CHEBI:30616"/>
        <dbReference type="ChEBI" id="CHEBI:43474"/>
        <dbReference type="ChEBI" id="CHEBI:58359"/>
        <dbReference type="ChEBI" id="CHEBI:456216"/>
        <dbReference type="EC" id="6.3.1.2"/>
    </reaction>
</comment>
<keyword evidence="6 21" id="KW-0436">Ligase</keyword>
<dbReference type="GO" id="GO:0046872">
    <property type="term" value="F:metal ion binding"/>
    <property type="evidence" value="ECO:0007669"/>
    <property type="project" value="UniProtKB-KW"/>
</dbReference>
<evidence type="ECO:0000256" key="16">
    <source>
        <dbReference type="PIRSR" id="PIRSR604809-50"/>
    </source>
</evidence>
<evidence type="ECO:0000256" key="15">
    <source>
        <dbReference type="PIRSR" id="PIRSR604809-3"/>
    </source>
</evidence>
<dbReference type="Pfam" id="PF03951">
    <property type="entry name" value="Gln-synt_N"/>
    <property type="match status" value="1"/>
</dbReference>
<feature type="binding site" evidence="15">
    <location>
        <position position="331"/>
    </location>
    <ligand>
        <name>Mg(2+)</name>
        <dbReference type="ChEBI" id="CHEBI:18420"/>
        <label>1</label>
    </ligand>
</feature>
<evidence type="ECO:0000259" key="19">
    <source>
        <dbReference type="PROSITE" id="PS51986"/>
    </source>
</evidence>
<dbReference type="EMBL" id="VGIR01000035">
    <property type="protein sequence ID" value="MBM3331575.1"/>
    <property type="molecule type" value="Genomic_DNA"/>
</dbReference>
<dbReference type="SUPFAM" id="SSF55931">
    <property type="entry name" value="Glutamine synthetase/guanido kinase"/>
    <property type="match status" value="1"/>
</dbReference>
<evidence type="ECO:0000256" key="13">
    <source>
        <dbReference type="PIRSR" id="PIRSR604809-1"/>
    </source>
</evidence>
<accession>A0A938BRF4</accession>
<evidence type="ECO:0000256" key="11">
    <source>
        <dbReference type="ARBA" id="ARBA00030668"/>
    </source>
</evidence>
<evidence type="ECO:0000256" key="9">
    <source>
        <dbReference type="ARBA" id="ARBA00022840"/>
    </source>
</evidence>
<keyword evidence="7 15" id="KW-0479">Metal-binding</keyword>
<feature type="binding site" evidence="13">
    <location>
        <position position="333"/>
    </location>
    <ligand>
        <name>L-glutamate</name>
        <dbReference type="ChEBI" id="CHEBI:29985"/>
    </ligand>
</feature>
<evidence type="ECO:0000256" key="12">
    <source>
        <dbReference type="ARBA" id="ARBA00049436"/>
    </source>
</evidence>
<keyword evidence="5" id="KW-0963">Cytoplasm</keyword>
<evidence type="ECO:0000256" key="17">
    <source>
        <dbReference type="PROSITE-ProRule" id="PRU01330"/>
    </source>
</evidence>
<dbReference type="PANTHER" id="PTHR43785:SF12">
    <property type="entry name" value="TYPE-1 GLUTAMINE SYNTHETASE 2"/>
    <property type="match status" value="1"/>
</dbReference>
<feature type="binding site" evidence="15">
    <location>
        <position position="133"/>
    </location>
    <ligand>
        <name>Mg(2+)</name>
        <dbReference type="ChEBI" id="CHEBI:18420"/>
        <label>1</label>
    </ligand>
</feature>
<feature type="modified residue" description="O-AMP-tyrosine" evidence="16">
    <location>
        <position position="371"/>
    </location>
</feature>
<reference evidence="21" key="1">
    <citation type="submission" date="2019-03" db="EMBL/GenBank/DDBJ databases">
        <title>Lake Tanganyika Metagenome-Assembled Genomes (MAGs).</title>
        <authorList>
            <person name="Tran P."/>
        </authorList>
    </citation>
    <scope>NUCLEOTIDE SEQUENCE</scope>
    <source>
        <strain evidence="21">K_DeepCast_150m_m2_040</strain>
    </source>
</reference>
<evidence type="ECO:0000256" key="18">
    <source>
        <dbReference type="RuleBase" id="RU000384"/>
    </source>
</evidence>
<feature type="binding site" evidence="15">
    <location>
        <position position="240"/>
    </location>
    <ligand>
        <name>Mg(2+)</name>
        <dbReference type="ChEBI" id="CHEBI:18420"/>
        <label>1</label>
    </ligand>
</feature>
<dbReference type="SMART" id="SM01230">
    <property type="entry name" value="Gln-synt_C"/>
    <property type="match status" value="1"/>
</dbReference>
<keyword evidence="9 14" id="KW-0067">ATP-binding</keyword>
<dbReference type="InterPro" id="IPR008147">
    <property type="entry name" value="Gln_synt_N"/>
</dbReference>
<evidence type="ECO:0000313" key="21">
    <source>
        <dbReference type="EMBL" id="MBM3331575.1"/>
    </source>
</evidence>
<dbReference type="PROSITE" id="PS00181">
    <property type="entry name" value="GLNA_ATP"/>
    <property type="match status" value="1"/>
</dbReference>
<dbReference type="Gene3D" id="3.30.590.10">
    <property type="entry name" value="Glutamine synthetase/guanido kinase, catalytic domain"/>
    <property type="match status" value="1"/>
</dbReference>
<feature type="binding site" evidence="13">
    <location>
        <begin position="235"/>
        <end position="236"/>
    </location>
    <ligand>
        <name>L-glutamate</name>
        <dbReference type="ChEBI" id="CHEBI:29985"/>
    </ligand>
</feature>
<evidence type="ECO:0000256" key="8">
    <source>
        <dbReference type="ARBA" id="ARBA00022741"/>
    </source>
</evidence>
<name>A0A938BRF4_UNCW3</name>
<keyword evidence="16" id="KW-0597">Phosphoprotein</keyword>
<dbReference type="InterPro" id="IPR027303">
    <property type="entry name" value="Gln_synth_gly_rich_site"/>
</dbReference>
<feature type="binding site" evidence="15">
    <location>
        <position position="191"/>
    </location>
    <ligand>
        <name>Mg(2+)</name>
        <dbReference type="ChEBI" id="CHEBI:18420"/>
        <label>1</label>
    </ligand>
</feature>
<feature type="binding site" evidence="15">
    <location>
        <position position="131"/>
    </location>
    <ligand>
        <name>Mg(2+)</name>
        <dbReference type="ChEBI" id="CHEBI:18420"/>
        <label>1</label>
    </ligand>
</feature>
<evidence type="ECO:0000256" key="3">
    <source>
        <dbReference type="ARBA" id="ARBA00012937"/>
    </source>
</evidence>
<dbReference type="EC" id="6.3.1.2" evidence="3"/>
<comment type="similarity">
    <text evidence="2 17 18">Belongs to the glutamine synthetase family.</text>
</comment>
<dbReference type="Proteomes" id="UP000779900">
    <property type="component" value="Unassembled WGS sequence"/>
</dbReference>
<dbReference type="InterPro" id="IPR036651">
    <property type="entry name" value="Gln_synt_N_sf"/>
</dbReference>
<organism evidence="21 22">
    <name type="scientific">candidate division WOR-3 bacterium</name>
    <dbReference type="NCBI Taxonomy" id="2052148"/>
    <lineage>
        <taxon>Bacteria</taxon>
        <taxon>Bacteria division WOR-3</taxon>
    </lineage>
</organism>
<evidence type="ECO:0000259" key="20">
    <source>
        <dbReference type="PROSITE" id="PS51987"/>
    </source>
</evidence>
<evidence type="ECO:0000256" key="1">
    <source>
        <dbReference type="ARBA" id="ARBA00004496"/>
    </source>
</evidence>
<protein>
    <recommendedName>
        <fullName evidence="4">Glutamine synthetase</fullName>
        <ecNumber evidence="3">6.3.1.2</ecNumber>
    </recommendedName>
    <alternativeName>
        <fullName evidence="11">Glutamate--ammonia ligase</fullName>
    </alternativeName>
</protein>
<feature type="binding site" evidence="14">
    <location>
        <position position="179"/>
    </location>
    <ligand>
        <name>ATP</name>
        <dbReference type="ChEBI" id="CHEBI:30616"/>
    </ligand>
</feature>
<feature type="binding site" evidence="13">
    <location>
        <position position="299"/>
    </location>
    <ligand>
        <name>L-glutamate</name>
        <dbReference type="ChEBI" id="CHEBI:29985"/>
    </ligand>
</feature>
<feature type="binding site" evidence="15">
    <location>
        <position position="184"/>
    </location>
    <ligand>
        <name>Mg(2+)</name>
        <dbReference type="ChEBI" id="CHEBI:18420"/>
        <label>1</label>
    </ligand>
</feature>
<sequence>MKKLTAREVLALVRKDRIGFAQLWFTDVLGFLKGVTIPIAQLPRALEGGMAFDGSSIEGFARIEESDMVAKPDPATFAVLPWEVQGARACRLFCDVQSPSGAPVAVDPRLVLRRVLDRAKKLGFTCYCGCEMESFYFKSDKAPEFLDLNGYFDLTPTAIAEQVRHDSIDALEKLGVQVEYSHHEVSQSQHEVDLRYTDALTMADNVVTYRFVARQVAQKNSVHISFMPKPVFGVNGSGMHVHMSLFKNGRNLFFDARSPMNISDTARHYVAGLLRHASELTAVTNQWVNSYKRLVPGYEAPVYISWAQMNRSALVRVPAFDKKRPNSARVEYRSPDPACNPYLAFAVLIAAGLEGVTKKLKLGPPTSDNIYRMTSRERKDAGIGSLPSDLHGAVLEAEASPFVRAALGDEMFESFIRNKKLEWDEYKMQVSEYEIRRYLPLL</sequence>
<dbReference type="PROSITE" id="PS51986">
    <property type="entry name" value="GS_BETA_GRASP"/>
    <property type="match status" value="1"/>
</dbReference>
<feature type="domain" description="GS catalytic" evidence="20">
    <location>
        <begin position="108"/>
        <end position="442"/>
    </location>
</feature>
<dbReference type="NCBIfam" id="TIGR00653">
    <property type="entry name" value="GlnA"/>
    <property type="match status" value="1"/>
</dbReference>
<evidence type="ECO:0000256" key="10">
    <source>
        <dbReference type="ARBA" id="ARBA00022842"/>
    </source>
</evidence>
<proteinExistence type="inferred from homology"/>
<dbReference type="InterPro" id="IPR008146">
    <property type="entry name" value="Gln_synth_cat_dom"/>
</dbReference>
<evidence type="ECO:0000256" key="14">
    <source>
        <dbReference type="PIRSR" id="PIRSR604809-2"/>
    </source>
</evidence>
<comment type="cofactor">
    <cofactor evidence="15">
        <name>Mg(2+)</name>
        <dbReference type="ChEBI" id="CHEBI:18420"/>
    </cofactor>
    <text evidence="15">Binds 2 Mg(2+) ions per subunit.</text>
</comment>
<dbReference type="Gene3D" id="3.10.20.70">
    <property type="entry name" value="Glutamine synthetase, N-terminal domain"/>
    <property type="match status" value="1"/>
</dbReference>
<comment type="subcellular location">
    <subcellularLocation>
        <location evidence="1">Cytoplasm</location>
    </subcellularLocation>
</comment>
<gene>
    <name evidence="21" type="primary">glnA</name>
    <name evidence="21" type="ORF">FJY68_06945</name>
</gene>
<dbReference type="GO" id="GO:0005524">
    <property type="term" value="F:ATP binding"/>
    <property type="evidence" value="ECO:0007669"/>
    <property type="project" value="UniProtKB-KW"/>
</dbReference>
<dbReference type="GO" id="GO:0004356">
    <property type="term" value="F:glutamine synthetase activity"/>
    <property type="evidence" value="ECO:0007669"/>
    <property type="project" value="UniProtKB-EC"/>
</dbReference>
<evidence type="ECO:0000256" key="6">
    <source>
        <dbReference type="ARBA" id="ARBA00022598"/>
    </source>
</evidence>
<comment type="caution">
    <text evidence="21">The sequence shown here is derived from an EMBL/GenBank/DDBJ whole genome shotgun (WGS) entry which is preliminary data.</text>
</comment>
<feature type="binding site" evidence="13">
    <location>
        <position position="293"/>
    </location>
    <ligand>
        <name>L-glutamate</name>
        <dbReference type="ChEBI" id="CHEBI:29985"/>
    </ligand>
</feature>
<feature type="domain" description="GS beta-grasp" evidence="19">
    <location>
        <begin position="16"/>
        <end position="101"/>
    </location>
</feature>
<feature type="binding site" evidence="13">
    <location>
        <position position="311"/>
    </location>
    <ligand>
        <name>L-glutamate</name>
        <dbReference type="ChEBI" id="CHEBI:29985"/>
    </ligand>
</feature>
<keyword evidence="8 14" id="KW-0547">Nucleotide-binding</keyword>
<dbReference type="PANTHER" id="PTHR43785">
    <property type="entry name" value="GAMMA-GLUTAMYLPUTRESCINE SYNTHETASE"/>
    <property type="match status" value="1"/>
</dbReference>
<evidence type="ECO:0000256" key="4">
    <source>
        <dbReference type="ARBA" id="ARBA00021364"/>
    </source>
</evidence>
<dbReference type="AlphaFoldDB" id="A0A938BRF4"/>
<dbReference type="GO" id="GO:0006542">
    <property type="term" value="P:glutamine biosynthetic process"/>
    <property type="evidence" value="ECO:0007669"/>
    <property type="project" value="InterPro"/>
</dbReference>
<evidence type="ECO:0000256" key="2">
    <source>
        <dbReference type="ARBA" id="ARBA00009897"/>
    </source>
</evidence>
<evidence type="ECO:0000313" key="22">
    <source>
        <dbReference type="Proteomes" id="UP000779900"/>
    </source>
</evidence>
<evidence type="ECO:0000256" key="7">
    <source>
        <dbReference type="ARBA" id="ARBA00022723"/>
    </source>
</evidence>
<evidence type="ECO:0000256" key="5">
    <source>
        <dbReference type="ARBA" id="ARBA00022490"/>
    </source>
</evidence>
<dbReference type="InterPro" id="IPR014746">
    <property type="entry name" value="Gln_synth/guanido_kin_cat_dom"/>
</dbReference>
<dbReference type="SUPFAM" id="SSF54368">
    <property type="entry name" value="Glutamine synthetase, N-terminal domain"/>
    <property type="match status" value="1"/>
</dbReference>
<dbReference type="PROSITE" id="PS51987">
    <property type="entry name" value="GS_CATALYTIC"/>
    <property type="match status" value="1"/>
</dbReference>